<protein>
    <submittedName>
        <fullName evidence="1">Uncharacterized protein</fullName>
    </submittedName>
</protein>
<evidence type="ECO:0000313" key="2">
    <source>
        <dbReference type="Proteomes" id="UP000004995"/>
    </source>
</evidence>
<dbReference type="EMBL" id="AGNK02004010">
    <property type="status" value="NOT_ANNOTATED_CDS"/>
    <property type="molecule type" value="Genomic_DNA"/>
</dbReference>
<dbReference type="EnsemblPlants" id="KQL02801">
    <property type="protein sequence ID" value="KQL02801"/>
    <property type="gene ID" value="SETIT_014737mg"/>
</dbReference>
<keyword evidence="2" id="KW-1185">Reference proteome</keyword>
<dbReference type="AlphaFoldDB" id="K3YKG8"/>
<dbReference type="Proteomes" id="UP000004995">
    <property type="component" value="Unassembled WGS sequence"/>
</dbReference>
<accession>K3YKG8</accession>
<proteinExistence type="predicted"/>
<sequence>MRTVSGGTMFTFSWAWGGADSSFLGNGSGNGHSPNPHICFYLRAQAIGCKLRRRPVCSRPAIPVRMQCMRLLLVPAFKILYGVCVRRSLESRY</sequence>
<organism evidence="1 2">
    <name type="scientific">Setaria italica</name>
    <name type="common">Foxtail millet</name>
    <name type="synonym">Panicum italicum</name>
    <dbReference type="NCBI Taxonomy" id="4555"/>
    <lineage>
        <taxon>Eukaryota</taxon>
        <taxon>Viridiplantae</taxon>
        <taxon>Streptophyta</taxon>
        <taxon>Embryophyta</taxon>
        <taxon>Tracheophyta</taxon>
        <taxon>Spermatophyta</taxon>
        <taxon>Magnoliopsida</taxon>
        <taxon>Liliopsida</taxon>
        <taxon>Poales</taxon>
        <taxon>Poaceae</taxon>
        <taxon>PACMAD clade</taxon>
        <taxon>Panicoideae</taxon>
        <taxon>Panicodae</taxon>
        <taxon>Paniceae</taxon>
        <taxon>Cenchrinae</taxon>
        <taxon>Setaria</taxon>
    </lineage>
</organism>
<name>K3YKG8_SETIT</name>
<dbReference type="InParanoid" id="K3YKG8"/>
<reference evidence="1" key="2">
    <citation type="submission" date="2018-08" db="UniProtKB">
        <authorList>
            <consortium name="EnsemblPlants"/>
        </authorList>
    </citation>
    <scope>IDENTIFICATION</scope>
    <source>
        <strain evidence="1">Yugu1</strain>
    </source>
</reference>
<dbReference type="Gramene" id="KQL02801">
    <property type="protein sequence ID" value="KQL02801"/>
    <property type="gene ID" value="SETIT_014737mg"/>
</dbReference>
<reference evidence="2" key="1">
    <citation type="journal article" date="2012" name="Nat. Biotechnol.">
        <title>Reference genome sequence of the model plant Setaria.</title>
        <authorList>
            <person name="Bennetzen J.L."/>
            <person name="Schmutz J."/>
            <person name="Wang H."/>
            <person name="Percifield R."/>
            <person name="Hawkins J."/>
            <person name="Pontaroli A.C."/>
            <person name="Estep M."/>
            <person name="Feng L."/>
            <person name="Vaughn J.N."/>
            <person name="Grimwood J."/>
            <person name="Jenkins J."/>
            <person name="Barry K."/>
            <person name="Lindquist E."/>
            <person name="Hellsten U."/>
            <person name="Deshpande S."/>
            <person name="Wang X."/>
            <person name="Wu X."/>
            <person name="Mitros T."/>
            <person name="Triplett J."/>
            <person name="Yang X."/>
            <person name="Ye C.Y."/>
            <person name="Mauro-Herrera M."/>
            <person name="Wang L."/>
            <person name="Li P."/>
            <person name="Sharma M."/>
            <person name="Sharma R."/>
            <person name="Ronald P.C."/>
            <person name="Panaud O."/>
            <person name="Kellogg E.A."/>
            <person name="Brutnell T.P."/>
            <person name="Doust A.N."/>
            <person name="Tuskan G.A."/>
            <person name="Rokhsar D."/>
            <person name="Devos K.M."/>
        </authorList>
    </citation>
    <scope>NUCLEOTIDE SEQUENCE [LARGE SCALE GENOMIC DNA]</scope>
    <source>
        <strain evidence="2">cv. Yugu1</strain>
    </source>
</reference>
<dbReference type="HOGENOM" id="CLU_2403748_0_0_1"/>
<evidence type="ECO:0000313" key="1">
    <source>
        <dbReference type="EnsemblPlants" id="KQL02801"/>
    </source>
</evidence>